<evidence type="ECO:0000256" key="2">
    <source>
        <dbReference type="SAM" id="SignalP"/>
    </source>
</evidence>
<feature type="compositionally biased region" description="Basic and acidic residues" evidence="1">
    <location>
        <begin position="36"/>
        <end position="51"/>
    </location>
</feature>
<keyword evidence="2" id="KW-0732">Signal</keyword>
<dbReference type="WBParaSite" id="MBELARI_LOCUS15051">
    <property type="protein sequence ID" value="MBELARI_LOCUS15051"/>
    <property type="gene ID" value="MBELARI_LOCUS15051"/>
</dbReference>
<organism evidence="3 4">
    <name type="scientific">Mesorhabditis belari</name>
    <dbReference type="NCBI Taxonomy" id="2138241"/>
    <lineage>
        <taxon>Eukaryota</taxon>
        <taxon>Metazoa</taxon>
        <taxon>Ecdysozoa</taxon>
        <taxon>Nematoda</taxon>
        <taxon>Chromadorea</taxon>
        <taxon>Rhabditida</taxon>
        <taxon>Rhabditina</taxon>
        <taxon>Rhabditomorpha</taxon>
        <taxon>Rhabditoidea</taxon>
        <taxon>Rhabditidae</taxon>
        <taxon>Mesorhabditinae</taxon>
        <taxon>Mesorhabditis</taxon>
    </lineage>
</organism>
<protein>
    <submittedName>
        <fullName evidence="4">Uncharacterized protein</fullName>
    </submittedName>
</protein>
<feature type="chain" id="PRO_5042150239" evidence="2">
    <location>
        <begin position="16"/>
        <end position="428"/>
    </location>
</feature>
<proteinExistence type="predicted"/>
<evidence type="ECO:0000313" key="4">
    <source>
        <dbReference type="WBParaSite" id="MBELARI_LOCUS15051"/>
    </source>
</evidence>
<feature type="compositionally biased region" description="Polar residues" evidence="1">
    <location>
        <begin position="54"/>
        <end position="66"/>
    </location>
</feature>
<feature type="region of interest" description="Disordered" evidence="1">
    <location>
        <begin position="401"/>
        <end position="428"/>
    </location>
</feature>
<sequence length="428" mass="49069">MQLLRILLVPFRAFLQYFGLTTKSEDLPPVQNGQLSREKRRENTREKRLDGQSDVEQAQETTTSATPELKKKKKKKKKHKKCDNTPWTVVPNKKPSKKKPSNQLLADGNLGDPLDRADDGDEVFDFAIYDDTIAGLYKSERKVSFDVEGQESFSIDVARFFSGYLKITSGFISSDRIRLNIKKIDKTKRCVLKVKKYDPQYGLCFHDRSHTTPWEDFRDSDSTTLSIDLDGAIKDLKEYSKERKEFGLIELWLEWDSTRQIVVPSFHNYQLQMGRTQIAKSARNRIDNRCTFIKEAFFDPDTRRALIVPKAEGGMHPNTNLLKYGLRYLHKAWRVSLNVPEWIETSPTKPLGINLGNPRTWKGVNKKLEENGSVIVQFDLRGTGLSGYFELRKSQGKLEARVVDGPPPQGWNNGGESQRSSRCSSIRS</sequence>
<keyword evidence="3" id="KW-1185">Reference proteome</keyword>
<dbReference type="Proteomes" id="UP000887575">
    <property type="component" value="Unassembled WGS sequence"/>
</dbReference>
<evidence type="ECO:0000256" key="1">
    <source>
        <dbReference type="SAM" id="MobiDB-lite"/>
    </source>
</evidence>
<feature type="compositionally biased region" description="Low complexity" evidence="1">
    <location>
        <begin position="417"/>
        <end position="428"/>
    </location>
</feature>
<feature type="compositionally biased region" description="Basic residues" evidence="1">
    <location>
        <begin position="70"/>
        <end position="81"/>
    </location>
</feature>
<feature type="region of interest" description="Disordered" evidence="1">
    <location>
        <begin position="25"/>
        <end position="112"/>
    </location>
</feature>
<name>A0AAF3EM24_9BILA</name>
<evidence type="ECO:0000313" key="3">
    <source>
        <dbReference type="Proteomes" id="UP000887575"/>
    </source>
</evidence>
<feature type="signal peptide" evidence="2">
    <location>
        <begin position="1"/>
        <end position="15"/>
    </location>
</feature>
<dbReference type="AlphaFoldDB" id="A0AAF3EM24"/>
<reference evidence="4" key="1">
    <citation type="submission" date="2024-02" db="UniProtKB">
        <authorList>
            <consortium name="WormBaseParasite"/>
        </authorList>
    </citation>
    <scope>IDENTIFICATION</scope>
</reference>
<accession>A0AAF3EM24</accession>